<organism evidence="1 2">
    <name type="scientific">Pelomonas candidula</name>
    <dbReference type="NCBI Taxonomy" id="3299025"/>
    <lineage>
        <taxon>Bacteria</taxon>
        <taxon>Pseudomonadati</taxon>
        <taxon>Pseudomonadota</taxon>
        <taxon>Betaproteobacteria</taxon>
        <taxon>Burkholderiales</taxon>
        <taxon>Sphaerotilaceae</taxon>
        <taxon>Roseateles</taxon>
    </lineage>
</organism>
<sequence length="226" mass="25346">MSTVFLSAFANIRKRGRGLELLGGASSWRRMEDGRFELTLASVPLSKPGRVGRAPAPGEGMLLLYGRDRMEEMRQQHEQARAVGAELAVADFEFEVGEIERDLVDRSTLQGLRFANVRRMKADLQTAILHQFAGYVDMEGGNSNRSMGEAFQIATRPDLFPRLIQDSKNFGGLDVLVIPVADGEDYRIRQLAYVRPRARLVSVRQCSDVVLRLPEWMNVPAVEAMH</sequence>
<dbReference type="Proteomes" id="UP001606134">
    <property type="component" value="Unassembled WGS sequence"/>
</dbReference>
<proteinExistence type="predicted"/>
<reference evidence="1 2" key="1">
    <citation type="submission" date="2024-08" db="EMBL/GenBank/DDBJ databases">
        <authorList>
            <person name="Lu H."/>
        </authorList>
    </citation>
    <scope>NUCLEOTIDE SEQUENCE [LARGE SCALE GENOMIC DNA]</scope>
    <source>
        <strain evidence="1 2">BYS78W</strain>
    </source>
</reference>
<dbReference type="RefSeq" id="WP_394412897.1">
    <property type="nucleotide sequence ID" value="NZ_JBIGIC010000008.1"/>
</dbReference>
<evidence type="ECO:0000313" key="2">
    <source>
        <dbReference type="Proteomes" id="UP001606134"/>
    </source>
</evidence>
<dbReference type="EMBL" id="JBIGIC010000008">
    <property type="protein sequence ID" value="MFG6488291.1"/>
    <property type="molecule type" value="Genomic_DNA"/>
</dbReference>
<protein>
    <submittedName>
        <fullName evidence="1">Uncharacterized protein</fullName>
    </submittedName>
</protein>
<accession>A0ABW7HEE5</accession>
<gene>
    <name evidence="1" type="ORF">ACG04R_16510</name>
</gene>
<evidence type="ECO:0000313" key="1">
    <source>
        <dbReference type="EMBL" id="MFG6488291.1"/>
    </source>
</evidence>
<keyword evidence="2" id="KW-1185">Reference proteome</keyword>
<name>A0ABW7HEE5_9BURK</name>
<comment type="caution">
    <text evidence="1">The sequence shown here is derived from an EMBL/GenBank/DDBJ whole genome shotgun (WGS) entry which is preliminary data.</text>
</comment>